<evidence type="ECO:0000256" key="4">
    <source>
        <dbReference type="ARBA" id="ARBA00022692"/>
    </source>
</evidence>
<evidence type="ECO:0000256" key="9">
    <source>
        <dbReference type="ARBA" id="ARBA00040743"/>
    </source>
</evidence>
<accession>A0A1X7H4I3</accession>
<evidence type="ECO:0000256" key="2">
    <source>
        <dbReference type="ARBA" id="ARBA00022475"/>
    </source>
</evidence>
<dbReference type="Proteomes" id="UP000192911">
    <property type="component" value="Unassembled WGS sequence"/>
</dbReference>
<dbReference type="Gene3D" id="1.10.4030.10">
    <property type="entry name" value="Porin chaperone SurA, peptide-binding domain"/>
    <property type="match status" value="1"/>
</dbReference>
<dbReference type="RefSeq" id="WP_085230493.1">
    <property type="nucleotide sequence ID" value="NZ_BSQD01000019.1"/>
</dbReference>
<dbReference type="STRING" id="28094.SAMN06295900_12167"/>
<evidence type="ECO:0000256" key="8">
    <source>
        <dbReference type="ARBA" id="ARBA00038408"/>
    </source>
</evidence>
<proteinExistence type="inferred from homology"/>
<dbReference type="PANTHER" id="PTHR47529:SF1">
    <property type="entry name" value="PERIPLASMIC CHAPERONE PPID"/>
    <property type="match status" value="1"/>
</dbReference>
<protein>
    <recommendedName>
        <fullName evidence="9">Periplasmic chaperone PpiD</fullName>
    </recommendedName>
    <alternativeName>
        <fullName evidence="10">Periplasmic folding chaperone</fullName>
    </alternativeName>
</protein>
<dbReference type="Gene3D" id="3.10.50.40">
    <property type="match status" value="1"/>
</dbReference>
<keyword evidence="15" id="KW-1185">Reference proteome</keyword>
<keyword evidence="7" id="KW-0143">Chaperone</keyword>
<keyword evidence="6 12" id="KW-0472">Membrane</keyword>
<evidence type="ECO:0000259" key="13">
    <source>
        <dbReference type="PROSITE" id="PS50198"/>
    </source>
</evidence>
<evidence type="ECO:0000256" key="6">
    <source>
        <dbReference type="ARBA" id="ARBA00023136"/>
    </source>
</evidence>
<evidence type="ECO:0000256" key="5">
    <source>
        <dbReference type="ARBA" id="ARBA00022989"/>
    </source>
</evidence>
<feature type="domain" description="PpiC" evidence="13">
    <location>
        <begin position="269"/>
        <end position="375"/>
    </location>
</feature>
<dbReference type="InterPro" id="IPR052029">
    <property type="entry name" value="PpiD_chaperone"/>
</dbReference>
<dbReference type="OrthoDB" id="9812372at2"/>
<evidence type="ECO:0000256" key="12">
    <source>
        <dbReference type="SAM" id="Phobius"/>
    </source>
</evidence>
<organism evidence="14 15">
    <name type="scientific">Trinickia caryophylli</name>
    <name type="common">Paraburkholderia caryophylli</name>
    <dbReference type="NCBI Taxonomy" id="28094"/>
    <lineage>
        <taxon>Bacteria</taxon>
        <taxon>Pseudomonadati</taxon>
        <taxon>Pseudomonadota</taxon>
        <taxon>Betaproteobacteria</taxon>
        <taxon>Burkholderiales</taxon>
        <taxon>Burkholderiaceae</taxon>
        <taxon>Trinickia</taxon>
    </lineage>
</organism>
<dbReference type="EMBL" id="FXAH01000021">
    <property type="protein sequence ID" value="SMF79663.1"/>
    <property type="molecule type" value="Genomic_DNA"/>
</dbReference>
<evidence type="ECO:0000313" key="14">
    <source>
        <dbReference type="EMBL" id="SMF79663.1"/>
    </source>
</evidence>
<keyword evidence="3" id="KW-0997">Cell inner membrane</keyword>
<dbReference type="InterPro" id="IPR000297">
    <property type="entry name" value="PPIase_PpiC"/>
</dbReference>
<evidence type="ECO:0000313" key="15">
    <source>
        <dbReference type="Proteomes" id="UP000192911"/>
    </source>
</evidence>
<name>A0A1X7H4I3_TRICW</name>
<dbReference type="SUPFAM" id="SSF109998">
    <property type="entry name" value="Triger factor/SurA peptide-binding domain-like"/>
    <property type="match status" value="1"/>
</dbReference>
<dbReference type="InterPro" id="IPR046357">
    <property type="entry name" value="PPIase_dom_sf"/>
</dbReference>
<dbReference type="Pfam" id="PF13624">
    <property type="entry name" value="SurA_N_3"/>
    <property type="match status" value="1"/>
</dbReference>
<evidence type="ECO:0000256" key="7">
    <source>
        <dbReference type="ARBA" id="ARBA00023186"/>
    </source>
</evidence>
<evidence type="ECO:0000256" key="10">
    <source>
        <dbReference type="ARBA" id="ARBA00042775"/>
    </source>
</evidence>
<dbReference type="GO" id="GO:0005886">
    <property type="term" value="C:plasma membrane"/>
    <property type="evidence" value="ECO:0007669"/>
    <property type="project" value="UniProtKB-SubCell"/>
</dbReference>
<evidence type="ECO:0000256" key="1">
    <source>
        <dbReference type="ARBA" id="ARBA00004382"/>
    </source>
</evidence>
<comment type="similarity">
    <text evidence="8">Belongs to the PpiD chaperone family.</text>
</comment>
<gene>
    <name evidence="14" type="ORF">SAMN06295900_12167</name>
</gene>
<feature type="transmembrane region" description="Helical" evidence="12">
    <location>
        <begin position="12"/>
        <end position="32"/>
    </location>
</feature>
<sequence>MLDFFRNHKRLMMLMLILVVVPGLGFVGIQGFRGFFDESANVASVNGHKIARTEFDNAMRRQLDQARQILGANFDAKMFDTPERRRDLLDSLIQQRVLADEAQREHLTASDDAVRRALLADPTIASLRKPDGSIDVARYTELLAMQGMTPDQYQERVRYGLSLDQVPDSIQSSAFTPKSLAEHLAQLAEQQRTVQSLVLRAADYAAKVQPTDAQLSAYYDAHKAEFAAPQTAAIQYVVFSPATLGAGIAVSEADAKKYYDDNSARYTTPREVRVSQILISVPAGAKTDADASAKKKAQEVLAEIKAHPDQFGQIAQKTSNDPGSASKGGDLGWSTRDVLTGDKAFDSAAFALKKKGDVSDLVRTSFGYHIIMLTDEKPAVVQPFAQLKDQIEKDLKMQQAAKTYTERSDAFTSTVYEQSKTLQPAADKFKLTIQTAAVTDKPNPALPPDSPLNNPKFLAAVFAGDSIKDRNNTQAIDVGNNTLISARVTDYKPAATPPLASVKDAVRTRYVAEQAAELARKDGEAKLAQLQKSNSATGFSTEAKVSRTDPQGVSPAAMSAIFKANATKLPVYVGMDLGNGGYGIYRVNALVPAAPIDAARLAAAQQQIAQVNAQGEMQAYIDSLRARSKVKLYGSLDTKASSGD</sequence>
<keyword evidence="11" id="KW-0697">Rotamase</keyword>
<dbReference type="GO" id="GO:0003755">
    <property type="term" value="F:peptidyl-prolyl cis-trans isomerase activity"/>
    <property type="evidence" value="ECO:0007669"/>
    <property type="project" value="UniProtKB-KW"/>
</dbReference>
<dbReference type="Pfam" id="PF00639">
    <property type="entry name" value="Rotamase"/>
    <property type="match status" value="1"/>
</dbReference>
<reference evidence="15" key="1">
    <citation type="submission" date="2017-04" db="EMBL/GenBank/DDBJ databases">
        <authorList>
            <person name="Varghese N."/>
            <person name="Submissions S."/>
        </authorList>
    </citation>
    <scope>NUCLEOTIDE SEQUENCE [LARGE SCALE GENOMIC DNA]</scope>
    <source>
        <strain evidence="15">Ballard 720</strain>
    </source>
</reference>
<comment type="subcellular location">
    <subcellularLocation>
        <location evidence="1">Cell inner membrane</location>
        <topology evidence="1">Single-pass type II membrane protein</topology>
        <orientation evidence="1">Periplasmic side</orientation>
    </subcellularLocation>
</comment>
<dbReference type="InterPro" id="IPR027304">
    <property type="entry name" value="Trigger_fact/SurA_dom_sf"/>
</dbReference>
<keyword evidence="2" id="KW-1003">Cell membrane</keyword>
<evidence type="ECO:0000256" key="3">
    <source>
        <dbReference type="ARBA" id="ARBA00022519"/>
    </source>
</evidence>
<evidence type="ECO:0000256" key="11">
    <source>
        <dbReference type="PROSITE-ProRule" id="PRU00278"/>
    </source>
</evidence>
<dbReference type="PROSITE" id="PS50198">
    <property type="entry name" value="PPIC_PPIASE_2"/>
    <property type="match status" value="1"/>
</dbReference>
<keyword evidence="4 12" id="KW-0812">Transmembrane</keyword>
<dbReference type="PANTHER" id="PTHR47529">
    <property type="entry name" value="PEPTIDYL-PROLYL CIS-TRANS ISOMERASE D"/>
    <property type="match status" value="1"/>
</dbReference>
<dbReference type="AlphaFoldDB" id="A0A1X7H4I3"/>
<keyword evidence="11 14" id="KW-0413">Isomerase</keyword>
<dbReference type="SUPFAM" id="SSF54534">
    <property type="entry name" value="FKBP-like"/>
    <property type="match status" value="1"/>
</dbReference>
<keyword evidence="5 12" id="KW-1133">Transmembrane helix</keyword>
<dbReference type="GeneID" id="95548257"/>